<proteinExistence type="predicted"/>
<evidence type="ECO:0000313" key="2">
    <source>
        <dbReference type="EMBL" id="SHF35263.1"/>
    </source>
</evidence>
<dbReference type="AlphaFoldDB" id="A0A1M5AYI7"/>
<dbReference type="Proteomes" id="UP000184048">
    <property type="component" value="Unassembled WGS sequence"/>
</dbReference>
<dbReference type="PROSITE" id="PS50930">
    <property type="entry name" value="HTH_LYTTR"/>
    <property type="match status" value="1"/>
</dbReference>
<dbReference type="EMBL" id="FQUU01000009">
    <property type="protein sequence ID" value="SHF35263.1"/>
    <property type="molecule type" value="Genomic_DNA"/>
</dbReference>
<accession>A0A1M5AYI7</accession>
<evidence type="ECO:0000313" key="3">
    <source>
        <dbReference type="Proteomes" id="UP000184048"/>
    </source>
</evidence>
<dbReference type="PANTHER" id="PTHR37299:SF1">
    <property type="entry name" value="STAGE 0 SPORULATION PROTEIN A HOMOLOG"/>
    <property type="match status" value="1"/>
</dbReference>
<protein>
    <submittedName>
        <fullName evidence="2">LytTr DNA-binding domain-containing protein</fullName>
    </submittedName>
</protein>
<dbReference type="OrthoDB" id="735914at2"/>
<name>A0A1M5AYI7_9BACT</name>
<keyword evidence="3" id="KW-1185">Reference proteome</keyword>
<feature type="domain" description="HTH LytTR-type" evidence="1">
    <location>
        <begin position="14"/>
        <end position="86"/>
    </location>
</feature>
<evidence type="ECO:0000259" key="1">
    <source>
        <dbReference type="PROSITE" id="PS50930"/>
    </source>
</evidence>
<dbReference type="PANTHER" id="PTHR37299">
    <property type="entry name" value="TRANSCRIPTIONAL REGULATOR-RELATED"/>
    <property type="match status" value="1"/>
</dbReference>
<dbReference type="Pfam" id="PF04397">
    <property type="entry name" value="LytTR"/>
    <property type="match status" value="1"/>
</dbReference>
<reference evidence="2 3" key="1">
    <citation type="submission" date="2016-11" db="EMBL/GenBank/DDBJ databases">
        <authorList>
            <person name="Jaros S."/>
            <person name="Januszkiewicz K."/>
            <person name="Wedrychowicz H."/>
        </authorList>
    </citation>
    <scope>NUCLEOTIDE SEQUENCE [LARGE SCALE GENOMIC DNA]</scope>
    <source>
        <strain evidence="2 3">DSM 18119</strain>
    </source>
</reference>
<keyword evidence="2" id="KW-0238">DNA-binding</keyword>
<dbReference type="InterPro" id="IPR046947">
    <property type="entry name" value="LytR-like"/>
</dbReference>
<gene>
    <name evidence="2" type="ORF">SAMN02745131_02406</name>
</gene>
<dbReference type="RefSeq" id="WP_072835573.1">
    <property type="nucleotide sequence ID" value="NZ_FQUU01000009.1"/>
</dbReference>
<dbReference type="Gene3D" id="2.40.50.1020">
    <property type="entry name" value="LytTr DNA-binding domain"/>
    <property type="match status" value="1"/>
</dbReference>
<organism evidence="2 3">
    <name type="scientific">Flavisolibacter ginsengisoli DSM 18119</name>
    <dbReference type="NCBI Taxonomy" id="1121884"/>
    <lineage>
        <taxon>Bacteria</taxon>
        <taxon>Pseudomonadati</taxon>
        <taxon>Bacteroidota</taxon>
        <taxon>Chitinophagia</taxon>
        <taxon>Chitinophagales</taxon>
        <taxon>Chitinophagaceae</taxon>
        <taxon>Flavisolibacter</taxon>
    </lineage>
</organism>
<dbReference type="InterPro" id="IPR007492">
    <property type="entry name" value="LytTR_DNA-bd_dom"/>
</dbReference>
<dbReference type="GO" id="GO:0000156">
    <property type="term" value="F:phosphorelay response regulator activity"/>
    <property type="evidence" value="ECO:0007669"/>
    <property type="project" value="InterPro"/>
</dbReference>
<dbReference type="SMART" id="SM00850">
    <property type="entry name" value="LytTR"/>
    <property type="match status" value="1"/>
</dbReference>
<sequence length="123" mass="14489">MEALTTMKKKKTRLVVRKGNENIALKVEDIAFIYRDNTIIVAVDKEEKKYLCDRNLSALEEELDESMFFRANRKYLVNIQYIRGFKSFEKVKLEVSLLIPTCNHSIIISQETAPLFKKWINEE</sequence>
<dbReference type="GO" id="GO:0003677">
    <property type="term" value="F:DNA binding"/>
    <property type="evidence" value="ECO:0007669"/>
    <property type="project" value="UniProtKB-KW"/>
</dbReference>
<dbReference type="STRING" id="1121884.SAMN02745131_02406"/>